<gene>
    <name evidence="6" type="ORF">GP475_10960</name>
</gene>
<proteinExistence type="predicted"/>
<dbReference type="PANTHER" id="PTHR10010">
    <property type="entry name" value="SOLUTE CARRIER FAMILY 34 SODIUM PHOSPHATE , MEMBER 2-RELATED"/>
    <property type="match status" value="1"/>
</dbReference>
<evidence type="ECO:0000256" key="4">
    <source>
        <dbReference type="ARBA" id="ARBA00022989"/>
    </source>
</evidence>
<sequence>MPTKLPGTHQFINPRSIPKDRDVCIISTMGAAVRIAGIAFAIATVLFGINLVISGSQAISPLVARAHNPFLGLALGIVLTAVIQSSSATTALTVTAVGGGLIPLEAAVPIIMGANIGTTFTPFLVAFSFFRNQDQYQRAIHTAGMHMWFNVSLVALLLPLELLAHPFQHFSHLDTITPPTNHSPLVFNPTFSLICGAFLILISVRIIAALLNTLMATTTHTLMERAPGRSFSLGVLVGTLITMMVQASTVTICSLLAFTVTRPIRQRDALALIVGANVGTTLLSLIVAFYLNTAAVQAALIHLFFNLIGAIALLCFPALRTLLLYAGTLNSRIAQLGYALSFFFLLSSYIIAPAIFILAAS</sequence>
<name>A0A7H0SRB4_9CORY</name>
<dbReference type="RefSeq" id="WP_187974402.1">
    <property type="nucleotide sequence ID" value="NZ_CP046884.1"/>
</dbReference>
<evidence type="ECO:0000256" key="1">
    <source>
        <dbReference type="ARBA" id="ARBA00004651"/>
    </source>
</evidence>
<keyword evidence="5" id="KW-0472">Membrane</keyword>
<dbReference type="NCBIfam" id="NF037997">
    <property type="entry name" value="Na_Pi_symport"/>
    <property type="match status" value="2"/>
</dbReference>
<dbReference type="EMBL" id="CP046884">
    <property type="protein sequence ID" value="QNQ91089.1"/>
    <property type="molecule type" value="Genomic_DNA"/>
</dbReference>
<evidence type="ECO:0000256" key="5">
    <source>
        <dbReference type="ARBA" id="ARBA00023136"/>
    </source>
</evidence>
<dbReference type="GO" id="GO:0005436">
    <property type="term" value="F:sodium:phosphate symporter activity"/>
    <property type="evidence" value="ECO:0007669"/>
    <property type="project" value="InterPro"/>
</dbReference>
<evidence type="ECO:0000313" key="7">
    <source>
        <dbReference type="Proteomes" id="UP000516320"/>
    </source>
</evidence>
<keyword evidence="4" id="KW-1133">Transmembrane helix</keyword>
<keyword evidence="7" id="KW-1185">Reference proteome</keyword>
<comment type="subcellular location">
    <subcellularLocation>
        <location evidence="1">Cell membrane</location>
        <topology evidence="1">Multi-pass membrane protein</topology>
    </subcellularLocation>
</comment>
<evidence type="ECO:0000256" key="2">
    <source>
        <dbReference type="ARBA" id="ARBA00022475"/>
    </source>
</evidence>
<dbReference type="Pfam" id="PF02690">
    <property type="entry name" value="Na_Pi_cotrans"/>
    <property type="match status" value="2"/>
</dbReference>
<dbReference type="KEGG" id="cpoy:GP475_10960"/>
<evidence type="ECO:0000256" key="3">
    <source>
        <dbReference type="ARBA" id="ARBA00022692"/>
    </source>
</evidence>
<dbReference type="GO" id="GO:0005886">
    <property type="term" value="C:plasma membrane"/>
    <property type="evidence" value="ECO:0007669"/>
    <property type="project" value="UniProtKB-SubCell"/>
</dbReference>
<dbReference type="AlphaFoldDB" id="A0A7H0SRB4"/>
<dbReference type="InterPro" id="IPR003841">
    <property type="entry name" value="Na/Pi_transpt"/>
</dbReference>
<keyword evidence="3" id="KW-0812">Transmembrane</keyword>
<dbReference type="PANTHER" id="PTHR10010:SF46">
    <property type="entry name" value="SODIUM-DEPENDENT PHOSPHATE TRANSPORT PROTEIN 2B"/>
    <property type="match status" value="1"/>
</dbReference>
<dbReference type="Proteomes" id="UP000516320">
    <property type="component" value="Chromosome"/>
</dbReference>
<protein>
    <submittedName>
        <fullName evidence="6">Uncharacterized protein</fullName>
    </submittedName>
</protein>
<reference evidence="6 7" key="1">
    <citation type="submission" date="2019-12" db="EMBL/GenBank/DDBJ databases">
        <title>Corynebacterium sp. nov., isolated from feces of the Anser Albifrons in China.</title>
        <authorList>
            <person name="Liu Q."/>
        </authorList>
    </citation>
    <scope>NUCLEOTIDE SEQUENCE [LARGE SCALE GENOMIC DNA]</scope>
    <source>
        <strain evidence="6 7">4H37-19</strain>
    </source>
</reference>
<keyword evidence="2" id="KW-1003">Cell membrane</keyword>
<organism evidence="6 7">
    <name type="scientific">Corynebacterium poyangense</name>
    <dbReference type="NCBI Taxonomy" id="2684405"/>
    <lineage>
        <taxon>Bacteria</taxon>
        <taxon>Bacillati</taxon>
        <taxon>Actinomycetota</taxon>
        <taxon>Actinomycetes</taxon>
        <taxon>Mycobacteriales</taxon>
        <taxon>Corynebacteriaceae</taxon>
        <taxon>Corynebacterium</taxon>
    </lineage>
</organism>
<accession>A0A7H0SRB4</accession>
<evidence type="ECO:0000313" key="6">
    <source>
        <dbReference type="EMBL" id="QNQ91089.1"/>
    </source>
</evidence>
<dbReference type="GO" id="GO:0044341">
    <property type="term" value="P:sodium-dependent phosphate transport"/>
    <property type="evidence" value="ECO:0007669"/>
    <property type="project" value="InterPro"/>
</dbReference>